<feature type="compositionally biased region" description="Low complexity" evidence="6">
    <location>
        <begin position="387"/>
        <end position="399"/>
    </location>
</feature>
<evidence type="ECO:0000256" key="1">
    <source>
        <dbReference type="ARBA" id="ARBA00004123"/>
    </source>
</evidence>
<evidence type="ECO:0000313" key="8">
    <source>
        <dbReference type="EMBL" id="SSX23105.1"/>
    </source>
</evidence>
<feature type="compositionally biased region" description="Basic and acidic residues" evidence="6">
    <location>
        <begin position="283"/>
        <end position="299"/>
    </location>
</feature>
<proteinExistence type="predicted"/>
<feature type="compositionally biased region" description="Polar residues" evidence="6">
    <location>
        <begin position="104"/>
        <end position="120"/>
    </location>
</feature>
<dbReference type="GO" id="GO:0042162">
    <property type="term" value="F:telomeric DNA binding"/>
    <property type="evidence" value="ECO:0007669"/>
    <property type="project" value="TreeGrafter"/>
</dbReference>
<dbReference type="GO" id="GO:0000184">
    <property type="term" value="P:nuclear-transcribed mRNA catabolic process, nonsense-mediated decay"/>
    <property type="evidence" value="ECO:0007669"/>
    <property type="project" value="UniProtKB-KW"/>
</dbReference>
<dbReference type="Pfam" id="PF10373">
    <property type="entry name" value="EST1_DNA_bind"/>
    <property type="match status" value="1"/>
</dbReference>
<accession>A0A336LYP8</accession>
<feature type="domain" description="PIN" evidence="7">
    <location>
        <begin position="1354"/>
        <end position="1534"/>
    </location>
</feature>
<dbReference type="VEuPathDB" id="VectorBase:CSON008269"/>
<dbReference type="EMBL" id="UFQT01000312">
    <property type="protein sequence ID" value="SSX23105.1"/>
    <property type="molecule type" value="Genomic_DNA"/>
</dbReference>
<evidence type="ECO:0000256" key="5">
    <source>
        <dbReference type="ARBA" id="ARBA00023242"/>
    </source>
</evidence>
<evidence type="ECO:0000256" key="4">
    <source>
        <dbReference type="ARBA" id="ARBA00023161"/>
    </source>
</evidence>
<evidence type="ECO:0000256" key="2">
    <source>
        <dbReference type="ARBA" id="ARBA00004496"/>
    </source>
</evidence>
<feature type="compositionally biased region" description="Polar residues" evidence="6">
    <location>
        <begin position="374"/>
        <end position="383"/>
    </location>
</feature>
<feature type="compositionally biased region" description="Low complexity" evidence="6">
    <location>
        <begin position="342"/>
        <end position="354"/>
    </location>
</feature>
<dbReference type="GO" id="GO:0005737">
    <property type="term" value="C:cytoplasm"/>
    <property type="evidence" value="ECO:0007669"/>
    <property type="project" value="UniProtKB-SubCell"/>
</dbReference>
<dbReference type="Gene3D" id="3.40.50.1010">
    <property type="entry name" value="5'-nuclease"/>
    <property type="match status" value="1"/>
</dbReference>
<feature type="compositionally biased region" description="Low complexity" evidence="6">
    <location>
        <begin position="1270"/>
        <end position="1305"/>
    </location>
</feature>
<evidence type="ECO:0000256" key="6">
    <source>
        <dbReference type="SAM" id="MobiDB-lite"/>
    </source>
</evidence>
<evidence type="ECO:0000259" key="7">
    <source>
        <dbReference type="SMART" id="SM00670"/>
    </source>
</evidence>
<feature type="region of interest" description="Disordered" evidence="6">
    <location>
        <begin position="512"/>
        <end position="543"/>
    </location>
</feature>
<sequence length="1557" mass="177932">MDKKNKNSGKFSTTTNYSHKQENSVQRRLKRPDQAFYSGTAVVGSNNGATSSNTSNSGASSASKVTSPSINTFIDSGPPQSRDNNSGYNVRRSGGGDKKPPIASVSSSMQLPPNFPSNIESMPPRFQRKWLQENNLPLDFFEKLVQINANTNPYSSSSSGRGNRGNNFYPPGGNSGPNQGYGGNTKQSNHRRPSPGLRSPLRSRSRSSDQRGSRHSSRNSSLERGAVGTRVFNNSNNKHQDYDHQQRHRTRSPDYGRRGDNNNKNYAQQKWQKQGYFANKSMDQSDRERRDITDLPPRGKDVIFDWSLEVEEEEKRKRNENHYHGRRSNRSHSRSNMDRNTSHQPQSLPPQSSSDFDHFKVPPQYPVRSRSRKNSQCSLNSRENSTDRSYTNRYSSSRENSSERFQVQRDPTNWRAPINKSGDMGTELKIAEMTKQFVDAVDLKRGNNERGIIVLPNSTQLVKEAEQQQRDRTNNSSVNKRLLNGIGQENIIQRTLFDPRNPEKPIIVTKSNTETSRSIGPSDSLLDYKNFSDPRKKNRNSLSSEITVHSSSYPSWYNTNSDSYRKVHNSQLIDDLYMVDAELQKIVDSKELFRVSHEWNRYNNIRENGQKILVEFLKHDIKFCEIENVEQHCWKLLFYNIIELLRRPLAEILDEENKKFYKSKLMEIIDPGVKYWEQIIPVLENRYNFKLDEFIGSNALAKVYHPIVATDDRKFVKLALVATQKVLIYLGDLARYKELVNESNNFSKAKQWYTKAQQVLPKNGRPYNQLALLSVYSKRKIDAVYFYMRSLMSSNPFQSARESLIALFDETRKKYENSQKRRDEKNRLRLKEKEHRFDGGHLRRENWIHPEGGSRIRRFAPLDPMVGHSNDSTDEDDLSQLDALEVNKRFITSFLHIQGKLITKIGMESFVQCAIQMLREFRALIQNSPIAITCHRLLQLIALNMFAIDCSQLKDQKIACGARSEVQECAIIIGLLMFGIILERFLTVLQDAVQHQQRDSINENLQEANSNSASDNSAHNDSTTRKLILPEDAKVMLPAIKVWCDWMIRQQNVWNPPPCFNDYSKITSDPWLKLASLVTILDNFEFCCRENFSCEPKLDFELVKLHEDFTFAGFTPLLNVKLEPVYVNRSHDMDKAENDVRLQKILDFGKNVLCSCSPPILEKRTLNNGTSEYISVVQNRTEESSDSEILLECISDEDDDQSNNSSDVQLPSTILLNALTGKQSTNNVDNSDSSCDPTNNSNNNKENNDNVNHDEKKIDDKETNNDSNDRSNSTKNENNNTNKTETEATTTDTSSAIINNNDNNENNSAAEIRRLLRRKDELLRKQKMQEKYNERLQDILRQSTVALCIEVRPRFLVPDTNCFVDYLSMLQAIGNAYPLYQLMVPLVVINELEGLSKGLKPSQLNQITPSNQITSIGVVPISATIINDNKKSNTSLSNSRTDKEHALKVAEASKAAMEYLKTKPPAVKLVTTKGHQMKTFIVSEDDSADQKSNDDKILDTALNLCKSHKEERIGDTRHIVREVVLITKDRNLRVKALSNDLPVRELPDFVKWAGLGS</sequence>
<dbReference type="Gene3D" id="1.25.40.10">
    <property type="entry name" value="Tetratricopeptide repeat domain"/>
    <property type="match status" value="1"/>
</dbReference>
<dbReference type="GO" id="GO:0070034">
    <property type="term" value="F:telomerase RNA binding"/>
    <property type="evidence" value="ECO:0007669"/>
    <property type="project" value="TreeGrafter"/>
</dbReference>
<feature type="compositionally biased region" description="Polar residues" evidence="6">
    <location>
        <begin position="262"/>
        <end position="272"/>
    </location>
</feature>
<dbReference type="OMA" id="CYIDWLE"/>
<dbReference type="SUPFAM" id="SSF48452">
    <property type="entry name" value="TPR-like"/>
    <property type="match status" value="1"/>
</dbReference>
<feature type="compositionally biased region" description="Gly residues" evidence="6">
    <location>
        <begin position="173"/>
        <end position="183"/>
    </location>
</feature>
<feature type="region of interest" description="Disordered" evidence="6">
    <location>
        <begin position="1221"/>
        <end position="1305"/>
    </location>
</feature>
<dbReference type="InterPro" id="IPR002716">
    <property type="entry name" value="PIN_dom"/>
</dbReference>
<dbReference type="Pfam" id="PF13638">
    <property type="entry name" value="PIN_4"/>
    <property type="match status" value="1"/>
</dbReference>
<feature type="compositionally biased region" description="Low complexity" evidence="6">
    <location>
        <begin position="42"/>
        <end position="67"/>
    </location>
</feature>
<dbReference type="InterPro" id="IPR019458">
    <property type="entry name" value="Est1-like_N"/>
</dbReference>
<dbReference type="InterPro" id="IPR045153">
    <property type="entry name" value="Est1/Ebs1-like"/>
</dbReference>
<dbReference type="SMART" id="SM00670">
    <property type="entry name" value="PINc"/>
    <property type="match status" value="1"/>
</dbReference>
<protein>
    <submittedName>
        <fullName evidence="8">CSON008269 protein</fullName>
    </submittedName>
</protein>
<dbReference type="InterPro" id="IPR029060">
    <property type="entry name" value="PIN-like_dom_sf"/>
</dbReference>
<reference evidence="8" key="1">
    <citation type="submission" date="2018-07" db="EMBL/GenBank/DDBJ databases">
        <authorList>
            <person name="Quirk P.G."/>
            <person name="Krulwich T.A."/>
        </authorList>
    </citation>
    <scope>NUCLEOTIDE SEQUENCE</scope>
</reference>
<evidence type="ECO:0000256" key="3">
    <source>
        <dbReference type="ARBA" id="ARBA00022490"/>
    </source>
</evidence>
<comment type="subcellular location">
    <subcellularLocation>
        <location evidence="2">Cytoplasm</location>
    </subcellularLocation>
    <subcellularLocation>
        <location evidence="1">Nucleus</location>
    </subcellularLocation>
</comment>
<dbReference type="GO" id="GO:0005697">
    <property type="term" value="C:telomerase holoenzyme complex"/>
    <property type="evidence" value="ECO:0007669"/>
    <property type="project" value="TreeGrafter"/>
</dbReference>
<dbReference type="CDD" id="cd09885">
    <property type="entry name" value="PIN_Smg6-like"/>
    <property type="match status" value="1"/>
</dbReference>
<gene>
    <name evidence="8" type="primary">CSON008269</name>
</gene>
<dbReference type="InterPro" id="IPR011990">
    <property type="entry name" value="TPR-like_helical_dom_sf"/>
</dbReference>
<dbReference type="PANTHER" id="PTHR15696">
    <property type="entry name" value="SMG-7 SUPPRESSOR WITH MORPHOLOGICAL EFFECT ON GENITALIA PROTEIN 7"/>
    <property type="match status" value="1"/>
</dbReference>
<dbReference type="SUPFAM" id="SSF88723">
    <property type="entry name" value="PIN domain-like"/>
    <property type="match status" value="1"/>
</dbReference>
<feature type="compositionally biased region" description="Basic and acidic residues" evidence="6">
    <location>
        <begin position="238"/>
        <end position="261"/>
    </location>
</feature>
<organism evidence="8">
    <name type="scientific">Culicoides sonorensis</name>
    <name type="common">Biting midge</name>
    <dbReference type="NCBI Taxonomy" id="179676"/>
    <lineage>
        <taxon>Eukaryota</taxon>
        <taxon>Metazoa</taxon>
        <taxon>Ecdysozoa</taxon>
        <taxon>Arthropoda</taxon>
        <taxon>Hexapoda</taxon>
        <taxon>Insecta</taxon>
        <taxon>Pterygota</taxon>
        <taxon>Neoptera</taxon>
        <taxon>Endopterygota</taxon>
        <taxon>Diptera</taxon>
        <taxon>Nematocera</taxon>
        <taxon>Chironomoidea</taxon>
        <taxon>Ceratopogonidae</taxon>
        <taxon>Ceratopogoninae</taxon>
        <taxon>Culicoides</taxon>
        <taxon>Monoculicoides</taxon>
    </lineage>
</organism>
<keyword evidence="3" id="KW-0963">Cytoplasm</keyword>
<feature type="compositionally biased region" description="Polar residues" evidence="6">
    <location>
        <begin position="512"/>
        <end position="521"/>
    </location>
</feature>
<feature type="compositionally biased region" description="Polar residues" evidence="6">
    <location>
        <begin position="8"/>
        <end position="26"/>
    </location>
</feature>
<feature type="region of interest" description="Disordered" evidence="6">
    <location>
        <begin position="152"/>
        <end position="299"/>
    </location>
</feature>
<feature type="region of interest" description="Disordered" evidence="6">
    <location>
        <begin position="1"/>
        <end position="120"/>
    </location>
</feature>
<name>A0A336LYP8_CULSO</name>
<feature type="region of interest" description="Disordered" evidence="6">
    <location>
        <begin position="312"/>
        <end position="420"/>
    </location>
</feature>
<feature type="compositionally biased region" description="Polar residues" evidence="6">
    <location>
        <begin position="68"/>
        <end position="88"/>
    </location>
</feature>
<feature type="compositionally biased region" description="Basic and acidic residues" evidence="6">
    <location>
        <begin position="313"/>
        <end position="323"/>
    </location>
</feature>
<feature type="compositionally biased region" description="Polar residues" evidence="6">
    <location>
        <begin position="1221"/>
        <end position="1238"/>
    </location>
</feature>
<dbReference type="Pfam" id="PF10374">
    <property type="entry name" value="EST1"/>
    <property type="match status" value="1"/>
</dbReference>
<keyword evidence="5" id="KW-0539">Nucleus</keyword>
<dbReference type="PANTHER" id="PTHR15696:SF0">
    <property type="entry name" value="TELOMERASE-BINDING PROTEIN EST1A"/>
    <property type="match status" value="1"/>
</dbReference>
<keyword evidence="4" id="KW-0866">Nonsense-mediated mRNA decay</keyword>
<feature type="compositionally biased region" description="Low complexity" evidence="6">
    <location>
        <begin position="155"/>
        <end position="172"/>
    </location>
</feature>
<feature type="compositionally biased region" description="Basic residues" evidence="6">
    <location>
        <begin position="324"/>
        <end position="333"/>
    </location>
</feature>
<dbReference type="InterPro" id="IPR018834">
    <property type="entry name" value="DNA/RNA-bd_Est1-type"/>
</dbReference>
<feature type="compositionally biased region" description="Basic and acidic residues" evidence="6">
    <location>
        <begin position="1246"/>
        <end position="1269"/>
    </location>
</feature>